<dbReference type="AlphaFoldDB" id="A0A8H5HEP9"/>
<organism evidence="3 4">
    <name type="scientific">Collybiopsis confluens</name>
    <dbReference type="NCBI Taxonomy" id="2823264"/>
    <lineage>
        <taxon>Eukaryota</taxon>
        <taxon>Fungi</taxon>
        <taxon>Dikarya</taxon>
        <taxon>Basidiomycota</taxon>
        <taxon>Agaricomycotina</taxon>
        <taxon>Agaricomycetes</taxon>
        <taxon>Agaricomycetidae</taxon>
        <taxon>Agaricales</taxon>
        <taxon>Marasmiineae</taxon>
        <taxon>Omphalotaceae</taxon>
        <taxon>Collybiopsis</taxon>
    </lineage>
</organism>
<evidence type="ECO:0000313" key="4">
    <source>
        <dbReference type="Proteomes" id="UP000518752"/>
    </source>
</evidence>
<reference evidence="3 4" key="1">
    <citation type="journal article" date="2020" name="ISME J.">
        <title>Uncovering the hidden diversity of litter-decomposition mechanisms in mushroom-forming fungi.</title>
        <authorList>
            <person name="Floudas D."/>
            <person name="Bentzer J."/>
            <person name="Ahren D."/>
            <person name="Johansson T."/>
            <person name="Persson P."/>
            <person name="Tunlid A."/>
        </authorList>
    </citation>
    <scope>NUCLEOTIDE SEQUENCE [LARGE SCALE GENOMIC DNA]</scope>
    <source>
        <strain evidence="3 4">CBS 406.79</strain>
    </source>
</reference>
<dbReference type="InterPro" id="IPR051222">
    <property type="entry name" value="PPR/CCM1_RNA-binding"/>
</dbReference>
<dbReference type="PANTHER" id="PTHR47942:SF63">
    <property type="entry name" value="PENTATRICOPEPTIDE REPEAT-CONTAINING PROTEIN"/>
    <property type="match status" value="1"/>
</dbReference>
<dbReference type="Proteomes" id="UP000518752">
    <property type="component" value="Unassembled WGS sequence"/>
</dbReference>
<evidence type="ECO:0000313" key="3">
    <source>
        <dbReference type="EMBL" id="KAF5381887.1"/>
    </source>
</evidence>
<comment type="caution">
    <text evidence="3">The sequence shown here is derived from an EMBL/GenBank/DDBJ whole genome shotgun (WGS) entry which is preliminary data.</text>
</comment>
<evidence type="ECO:0000256" key="2">
    <source>
        <dbReference type="SAM" id="MobiDB-lite"/>
    </source>
</evidence>
<dbReference type="EMBL" id="JAACJN010000055">
    <property type="protein sequence ID" value="KAF5381887.1"/>
    <property type="molecule type" value="Genomic_DNA"/>
</dbReference>
<proteinExistence type="predicted"/>
<dbReference type="PANTHER" id="PTHR47942">
    <property type="entry name" value="TETRATRICOPEPTIDE REPEAT (TPR)-LIKE SUPERFAMILY PROTEIN-RELATED"/>
    <property type="match status" value="1"/>
</dbReference>
<dbReference type="OrthoDB" id="5588846at2759"/>
<keyword evidence="1" id="KW-0677">Repeat</keyword>
<evidence type="ECO:0000256" key="1">
    <source>
        <dbReference type="ARBA" id="ARBA00022737"/>
    </source>
</evidence>
<dbReference type="InterPro" id="IPR011990">
    <property type="entry name" value="TPR-like_helical_dom_sf"/>
</dbReference>
<protein>
    <submittedName>
        <fullName evidence="3">Uncharacterized protein</fullName>
    </submittedName>
</protein>
<accession>A0A8H5HEP9</accession>
<keyword evidence="4" id="KW-1185">Reference proteome</keyword>
<dbReference type="Gene3D" id="1.25.40.10">
    <property type="entry name" value="Tetratricopeptide repeat domain"/>
    <property type="match status" value="1"/>
</dbReference>
<gene>
    <name evidence="3" type="ORF">D9757_007554</name>
</gene>
<name>A0A8H5HEP9_9AGAR</name>
<sequence>MLPPTLIEYTLSRALSRHPYLRRNLTNAALNFRPPDYSTEFAITRNQPKSTDIKPRDTSKPPNSISADLAQRVRALEKVTDEKDAEFGPLFFSEQDLLSFYENILAHPETAHIENISPPLQIDTEVQHRQDLILTESVEQRLRSSMVQPSKLTLALRQGLGDVHAETSQSGATPVHQRVVNQVQLILNQLDEVGEQGPTPLSLAILSTEEWDAVLRCSLHTRDTETALHMIELMKRNNLDIPENYINDTLQLYVQDANPIGFETALAKLVQGPPTPQQRHLHIKAQLNSTPLHAIPTTALSVLHTYESHPSHGHLPPPQKTYSSVIRALFSTRDPSGGAVAQARAQAWDLFAHMRYVSHPDPDALLYTQMIRACASPYTSPLSSASSASRSSSDPERALDLWTEMTIEKGLQPSRQTWNAIILACAKSGRKMYVHEAFRLSKEMLDSNRDAFGNSMYGPDERTFCALLEAAKRIEAGMGLGRARWIFAEMVRNRERDLNGAGVKVNEEALMHVFHAYAAYRPPFRRGLARIVEGEEEEGKEADPAPLIDAKRTPAPAPTPAPAFTHVPPQTSVEVINEVDILFHRLLLETGIRREDDGGLDSSIFEEIGKFSGVKITTRLINSYLSVHYRHGSIQAAKELFGRVFEEVGERGAEVGVIGSESNTGTGTGVMRDARTYVEALERCAIAKKGKAKSVNGEGERELALVWAEEIMEKFKELEEGERGGHQISPRLIERTHAAFIRVLTLTNNVDRALSHLEYFVQRYPASAIRDSGNIVKLPMRSSRTSLVAGDRPLVRLTTQAEMPDWSVPPLMMWRDLEVLHHRLVASGRERDIAYVKYVCKSYEWALRVRRDETMRAKPRAEVGLGLAGESPEVES</sequence>
<feature type="region of interest" description="Disordered" evidence="2">
    <location>
        <begin position="44"/>
        <end position="64"/>
    </location>
</feature>